<dbReference type="EMBL" id="CP102774">
    <property type="protein sequence ID" value="UZF85640.1"/>
    <property type="molecule type" value="Genomic_DNA"/>
</dbReference>
<dbReference type="Gene3D" id="1.10.3720.10">
    <property type="entry name" value="MetI-like"/>
    <property type="match status" value="1"/>
</dbReference>
<feature type="transmembrane region" description="Helical" evidence="7">
    <location>
        <begin position="148"/>
        <end position="175"/>
    </location>
</feature>
<reference evidence="9" key="1">
    <citation type="submission" date="2022-08" db="EMBL/GenBank/DDBJ databases">
        <title>Complete Genome Sequences of 2 Bosea sp. soil isolates.</title>
        <authorList>
            <person name="Alvarez Arevalo M."/>
            <person name="Sterndorff E.B."/>
            <person name="Faurdal D."/>
            <person name="Joergensen T.S."/>
            <person name="Weber T."/>
        </authorList>
    </citation>
    <scope>NUCLEOTIDE SEQUENCE</scope>
    <source>
        <strain evidence="9">NBC_00436</strain>
    </source>
</reference>
<keyword evidence="5 7" id="KW-1133">Transmembrane helix</keyword>
<keyword evidence="3" id="KW-1003">Cell membrane</keyword>
<dbReference type="InterPro" id="IPR025966">
    <property type="entry name" value="OppC_N"/>
</dbReference>
<dbReference type="PANTHER" id="PTHR43386:SF25">
    <property type="entry name" value="PEPTIDE ABC TRANSPORTER PERMEASE PROTEIN"/>
    <property type="match status" value="1"/>
</dbReference>
<keyword evidence="4 7" id="KW-0812">Transmembrane</keyword>
<dbReference type="CDD" id="cd06261">
    <property type="entry name" value="TM_PBP2"/>
    <property type="match status" value="1"/>
</dbReference>
<dbReference type="InterPro" id="IPR050366">
    <property type="entry name" value="BP-dependent_transpt_permease"/>
</dbReference>
<feature type="transmembrane region" description="Helical" evidence="7">
    <location>
        <begin position="266"/>
        <end position="288"/>
    </location>
</feature>
<keyword evidence="2 7" id="KW-0813">Transport</keyword>
<gene>
    <name evidence="9" type="ORF">NWE54_17660</name>
</gene>
<dbReference type="InterPro" id="IPR000515">
    <property type="entry name" value="MetI-like"/>
</dbReference>
<feature type="transmembrane region" description="Helical" evidence="7">
    <location>
        <begin position="36"/>
        <end position="57"/>
    </location>
</feature>
<dbReference type="AlphaFoldDB" id="A0A9E8A0T5"/>
<feature type="transmembrane region" description="Helical" evidence="7">
    <location>
        <begin position="102"/>
        <end position="128"/>
    </location>
</feature>
<name>A0A9E8A0T5_9HYPH</name>
<comment type="similarity">
    <text evidence="7">Belongs to the binding-protein-dependent transport system permease family.</text>
</comment>
<dbReference type="GO" id="GO:0005886">
    <property type="term" value="C:plasma membrane"/>
    <property type="evidence" value="ECO:0007669"/>
    <property type="project" value="UniProtKB-SubCell"/>
</dbReference>
<evidence type="ECO:0000256" key="3">
    <source>
        <dbReference type="ARBA" id="ARBA00022475"/>
    </source>
</evidence>
<evidence type="ECO:0000259" key="8">
    <source>
        <dbReference type="PROSITE" id="PS50928"/>
    </source>
</evidence>
<accession>A0A9E8A0T5</accession>
<feature type="transmembrane region" description="Helical" evidence="7">
    <location>
        <begin position="221"/>
        <end position="246"/>
    </location>
</feature>
<evidence type="ECO:0000256" key="2">
    <source>
        <dbReference type="ARBA" id="ARBA00022448"/>
    </source>
</evidence>
<evidence type="ECO:0000256" key="1">
    <source>
        <dbReference type="ARBA" id="ARBA00004651"/>
    </source>
</evidence>
<dbReference type="SUPFAM" id="SSF161098">
    <property type="entry name" value="MetI-like"/>
    <property type="match status" value="1"/>
</dbReference>
<feature type="domain" description="ABC transmembrane type-1" evidence="8">
    <location>
        <begin position="100"/>
        <end position="289"/>
    </location>
</feature>
<evidence type="ECO:0000313" key="9">
    <source>
        <dbReference type="EMBL" id="UZF85640.1"/>
    </source>
</evidence>
<sequence>MSGPSAPVLPANAPEIGRVASARRLLKRILGNSGTLLGGGLLLLIVLASLIGPLVYWQDPFTQDVANRIAEPFWNGGGAAHPFGTDTLGRDYLARLLYGGRISLLIGVLAVSMAAAIGVTLGLVAGYFGGRVDLVVRFLITTRLAMPVVLVALSVVATVGNSLTIVILVLGFLIWDRFAVVARTTAMQVRGIDYVKAARAVGSSHARIIFKEILPNISNGLIVVATVELANAILLEAALSFLGLGVQPPLPSWGLMIAEAKDYLFFSPWLITLPGIALVLLVLAINLLGDGVRDITAPSGTR</sequence>
<dbReference type="PANTHER" id="PTHR43386">
    <property type="entry name" value="OLIGOPEPTIDE TRANSPORT SYSTEM PERMEASE PROTEIN APPC"/>
    <property type="match status" value="1"/>
</dbReference>
<proteinExistence type="inferred from homology"/>
<dbReference type="Pfam" id="PF12911">
    <property type="entry name" value="OppC_N"/>
    <property type="match status" value="1"/>
</dbReference>
<dbReference type="PROSITE" id="PS50928">
    <property type="entry name" value="ABC_TM1"/>
    <property type="match status" value="1"/>
</dbReference>
<evidence type="ECO:0000256" key="5">
    <source>
        <dbReference type="ARBA" id="ARBA00022989"/>
    </source>
</evidence>
<evidence type="ECO:0000256" key="7">
    <source>
        <dbReference type="RuleBase" id="RU363032"/>
    </source>
</evidence>
<protein>
    <submittedName>
        <fullName evidence="9">ABC transporter permease</fullName>
    </submittedName>
</protein>
<evidence type="ECO:0000256" key="4">
    <source>
        <dbReference type="ARBA" id="ARBA00022692"/>
    </source>
</evidence>
<keyword evidence="6 7" id="KW-0472">Membrane</keyword>
<evidence type="ECO:0000256" key="6">
    <source>
        <dbReference type="ARBA" id="ARBA00023136"/>
    </source>
</evidence>
<dbReference type="GO" id="GO:0055085">
    <property type="term" value="P:transmembrane transport"/>
    <property type="evidence" value="ECO:0007669"/>
    <property type="project" value="InterPro"/>
</dbReference>
<dbReference type="InterPro" id="IPR035906">
    <property type="entry name" value="MetI-like_sf"/>
</dbReference>
<dbReference type="Pfam" id="PF00528">
    <property type="entry name" value="BPD_transp_1"/>
    <property type="match status" value="1"/>
</dbReference>
<comment type="subcellular location">
    <subcellularLocation>
        <location evidence="1 7">Cell membrane</location>
        <topology evidence="1 7">Multi-pass membrane protein</topology>
    </subcellularLocation>
</comment>
<organism evidence="9">
    <name type="scientific">Bosea sp. NBC_00436</name>
    <dbReference type="NCBI Taxonomy" id="2969620"/>
    <lineage>
        <taxon>Bacteria</taxon>
        <taxon>Pseudomonadati</taxon>
        <taxon>Pseudomonadota</taxon>
        <taxon>Alphaproteobacteria</taxon>
        <taxon>Hyphomicrobiales</taxon>
        <taxon>Boseaceae</taxon>
        <taxon>Bosea</taxon>
    </lineage>
</organism>